<evidence type="ECO:0000256" key="1">
    <source>
        <dbReference type="ARBA" id="ARBA00001974"/>
    </source>
</evidence>
<keyword evidence="7 8" id="KW-0503">Monooxygenase</keyword>
<dbReference type="InParanoid" id="Q5B5M9"/>
<dbReference type="GO" id="GO:0004499">
    <property type="term" value="F:N,N-dimethylaniline monooxygenase activity"/>
    <property type="evidence" value="ECO:0007669"/>
    <property type="project" value="InterPro"/>
</dbReference>
<evidence type="ECO:0000256" key="3">
    <source>
        <dbReference type="ARBA" id="ARBA00022630"/>
    </source>
</evidence>
<dbReference type="VEuPathDB" id="FungiDB:AN4151"/>
<dbReference type="SUPFAM" id="SSF51905">
    <property type="entry name" value="FAD/NAD(P)-binding domain"/>
    <property type="match status" value="1"/>
</dbReference>
<evidence type="ECO:0000256" key="6">
    <source>
        <dbReference type="ARBA" id="ARBA00023002"/>
    </source>
</evidence>
<dbReference type="GeneID" id="2873572"/>
<accession>Q5B5M9</accession>
<keyword evidence="3" id="KW-0285">Flavoprotein</keyword>
<reference evidence="9" key="1">
    <citation type="journal article" date="2005" name="Nature">
        <title>Sequencing of Aspergillus nidulans and comparative analysis with A. fumigatus and A. oryzae.</title>
        <authorList>
            <person name="Galagan J.E."/>
            <person name="Calvo S.E."/>
            <person name="Cuomo C."/>
            <person name="Ma L.J."/>
            <person name="Wortman J.R."/>
            <person name="Batzoglou S."/>
            <person name="Lee S.I."/>
            <person name="Basturkmen M."/>
            <person name="Spevak C.C."/>
            <person name="Clutterbuck J."/>
            <person name="Kapitonov V."/>
            <person name="Jurka J."/>
            <person name="Scazzocchio C."/>
            <person name="Farman M."/>
            <person name="Butler J."/>
            <person name="Purcell S."/>
            <person name="Harris S."/>
            <person name="Braus G.H."/>
            <person name="Draht O."/>
            <person name="Busch S."/>
            <person name="D'Enfert C."/>
            <person name="Bouchier C."/>
            <person name="Goldman G.H."/>
            <person name="Bell-Pedersen D."/>
            <person name="Griffiths-Jones S."/>
            <person name="Doonan J.H."/>
            <person name="Yu J."/>
            <person name="Vienken K."/>
            <person name="Pain A."/>
            <person name="Freitag M."/>
            <person name="Selker E.U."/>
            <person name="Archer D.B."/>
            <person name="Penalva M.A."/>
            <person name="Oakley B.R."/>
            <person name="Momany M."/>
            <person name="Tanaka T."/>
            <person name="Kumagai T."/>
            <person name="Asai K."/>
            <person name="Machida M."/>
            <person name="Nierman W.C."/>
            <person name="Denning D.W."/>
            <person name="Caddick M."/>
            <person name="Hynes M."/>
            <person name="Paoletti M."/>
            <person name="Fischer R."/>
            <person name="Miller B."/>
            <person name="Dyer P."/>
            <person name="Sachs M.S."/>
            <person name="Osmani S.A."/>
            <person name="Birren B.W."/>
        </authorList>
    </citation>
    <scope>NUCLEOTIDE SEQUENCE [LARGE SCALE GENOMIC DNA]</scope>
    <source>
        <strain evidence="9">FGSC A4 / ATCC 38163 / CBS 112.46 / NRRL 194 / M139</strain>
    </source>
</reference>
<dbReference type="PANTHER" id="PTHR43098:SF3">
    <property type="entry name" value="L-ORNITHINE N(5)-MONOOXYGENASE-RELATED"/>
    <property type="match status" value="1"/>
</dbReference>
<evidence type="ECO:0000256" key="5">
    <source>
        <dbReference type="ARBA" id="ARBA00022857"/>
    </source>
</evidence>
<comment type="cofactor">
    <cofactor evidence="1">
        <name>FAD</name>
        <dbReference type="ChEBI" id="CHEBI:57692"/>
    </cofactor>
</comment>
<comment type="similarity">
    <text evidence="2">Belongs to the FAD-binding monooxygenase family.</text>
</comment>
<sequence>MPSQQPSYDVVIIGAGFSGIYLLHHLRKLGYTVRVYEAGSDLGGVWHWNKYPNCRVDTQGSIYQLSIPEVWETWSFSEKYPSADELRGYFAHLERVLGVKKDIEFGRTVTGAWFDKAAEEKRKWTVETDDGRVTQCQFLLSCVGLMTERYVPEIPGLETFQGRICHSASWPKGGVDVAGKKAAVIGTGASGVQIVQAWGKEAGSLFVFQRTPNISLPMQQESLSPEAQKALKAEIPRLLAAREKTFSGFLKDPSPHRTFEVSREEREARFEALYQEGGFALLLGGYSDMLLDEEANREVYEFWVRKTRARINDARLQKILAPDEPPHPMATKRSSMENDYFEQFNKPNVHLVDLRESGCAIAAIKPDGLVLQNGTFYPLDVIALATGFNSYTGSLTQIPRLRNTSGTTLAEEWAQDGASSYLGLTRRGYPNMFLCYALHGPSALTSGPVSIELQARWIIEAIRKIDESGLTYIEPTEEAEKTWKATINKITEMTLFPKADSWYMGANIPGKKREMLNFPGGIPMYEEMCFKALQNWEGFVTV</sequence>
<name>Q5B5M9_EMENI</name>
<dbReference type="Proteomes" id="UP000000560">
    <property type="component" value="Chromosome II"/>
</dbReference>
<reference evidence="9" key="2">
    <citation type="journal article" date="2009" name="Fungal Genet. Biol.">
        <title>The 2008 update of the Aspergillus nidulans genome annotation: a community effort.</title>
        <authorList>
            <person name="Wortman J.R."/>
            <person name="Gilsenan J.M."/>
            <person name="Joardar V."/>
            <person name="Deegan J."/>
            <person name="Clutterbuck J."/>
            <person name="Andersen M.R."/>
            <person name="Archer D."/>
            <person name="Bencina M."/>
            <person name="Braus G."/>
            <person name="Coutinho P."/>
            <person name="von Dohren H."/>
            <person name="Doonan J."/>
            <person name="Driessen A.J."/>
            <person name="Durek P."/>
            <person name="Espeso E."/>
            <person name="Fekete E."/>
            <person name="Flipphi M."/>
            <person name="Estrada C.G."/>
            <person name="Geysens S."/>
            <person name="Goldman G."/>
            <person name="de Groot P.W."/>
            <person name="Hansen K."/>
            <person name="Harris S.D."/>
            <person name="Heinekamp T."/>
            <person name="Helmstaedt K."/>
            <person name="Henrissat B."/>
            <person name="Hofmann G."/>
            <person name="Homan T."/>
            <person name="Horio T."/>
            <person name="Horiuchi H."/>
            <person name="James S."/>
            <person name="Jones M."/>
            <person name="Karaffa L."/>
            <person name="Karanyi Z."/>
            <person name="Kato M."/>
            <person name="Keller N."/>
            <person name="Kelly D.E."/>
            <person name="Kiel J.A."/>
            <person name="Kim J.M."/>
            <person name="van der Klei I.J."/>
            <person name="Klis F.M."/>
            <person name="Kovalchuk A."/>
            <person name="Krasevec N."/>
            <person name="Kubicek C.P."/>
            <person name="Liu B."/>
            <person name="Maccabe A."/>
            <person name="Meyer V."/>
            <person name="Mirabito P."/>
            <person name="Miskei M."/>
            <person name="Mos M."/>
            <person name="Mullins J."/>
            <person name="Nelson D.R."/>
            <person name="Nielsen J."/>
            <person name="Oakley B.R."/>
            <person name="Osmani S.A."/>
            <person name="Pakula T."/>
            <person name="Paszewski A."/>
            <person name="Paulsen I."/>
            <person name="Pilsyk S."/>
            <person name="Pocsi I."/>
            <person name="Punt P.J."/>
            <person name="Ram A.F."/>
            <person name="Ren Q."/>
            <person name="Robellet X."/>
            <person name="Robson G."/>
            <person name="Seiboth B."/>
            <person name="van Solingen P."/>
            <person name="Specht T."/>
            <person name="Sun J."/>
            <person name="Taheri-Talesh N."/>
            <person name="Takeshita N."/>
            <person name="Ussery D."/>
            <person name="vanKuyk P.A."/>
            <person name="Visser H."/>
            <person name="van de Vondervoort P.J."/>
            <person name="de Vries R.P."/>
            <person name="Walton J."/>
            <person name="Xiang X."/>
            <person name="Xiong Y."/>
            <person name="Zeng A.P."/>
            <person name="Brandt B.W."/>
            <person name="Cornell M.J."/>
            <person name="van den Hondel C.A."/>
            <person name="Visser J."/>
            <person name="Oliver S.G."/>
            <person name="Turner G."/>
        </authorList>
    </citation>
    <scope>GENOME REANNOTATION</scope>
    <source>
        <strain evidence="9">FGSC A4 / ATCC 38163 / CBS 112.46 / NRRL 194 / M139</strain>
    </source>
</reference>
<dbReference type="HOGENOM" id="CLU_006937_8_0_1"/>
<dbReference type="OrthoDB" id="66881at2759"/>
<organism evidence="8 9">
    <name type="scientific">Emericella nidulans (strain FGSC A4 / ATCC 38163 / CBS 112.46 / NRRL 194 / M139)</name>
    <name type="common">Aspergillus nidulans</name>
    <dbReference type="NCBI Taxonomy" id="227321"/>
    <lineage>
        <taxon>Eukaryota</taxon>
        <taxon>Fungi</taxon>
        <taxon>Dikarya</taxon>
        <taxon>Ascomycota</taxon>
        <taxon>Pezizomycotina</taxon>
        <taxon>Eurotiomycetes</taxon>
        <taxon>Eurotiomycetidae</taxon>
        <taxon>Eurotiales</taxon>
        <taxon>Aspergillaceae</taxon>
        <taxon>Aspergillus</taxon>
        <taxon>Aspergillus subgen. Nidulantes</taxon>
    </lineage>
</organism>
<dbReference type="InterPro" id="IPR036188">
    <property type="entry name" value="FAD/NAD-bd_sf"/>
</dbReference>
<dbReference type="GO" id="GO:0004497">
    <property type="term" value="F:monooxygenase activity"/>
    <property type="evidence" value="ECO:0000318"/>
    <property type="project" value="GO_Central"/>
</dbReference>
<evidence type="ECO:0000313" key="9">
    <source>
        <dbReference type="Proteomes" id="UP000000560"/>
    </source>
</evidence>
<keyword evidence="6" id="KW-0560">Oxidoreductase</keyword>
<dbReference type="InterPro" id="IPR020946">
    <property type="entry name" value="Flavin_mOase-like"/>
</dbReference>
<evidence type="ECO:0000256" key="4">
    <source>
        <dbReference type="ARBA" id="ARBA00022827"/>
    </source>
</evidence>
<dbReference type="EMBL" id="BN001302">
    <property type="protein sequence ID" value="CBF74601.1"/>
    <property type="molecule type" value="Genomic_DNA"/>
</dbReference>
<dbReference type="Pfam" id="PF00743">
    <property type="entry name" value="FMO-like"/>
    <property type="match status" value="1"/>
</dbReference>
<accession>C8V4Y0</accession>
<dbReference type="Gene3D" id="3.50.50.60">
    <property type="entry name" value="FAD/NAD(P)-binding domain"/>
    <property type="match status" value="2"/>
</dbReference>
<dbReference type="GO" id="GO:0050661">
    <property type="term" value="F:NADP binding"/>
    <property type="evidence" value="ECO:0007669"/>
    <property type="project" value="InterPro"/>
</dbReference>
<dbReference type="KEGG" id="ani:ANIA_04151"/>
<dbReference type="AlphaFoldDB" id="Q5B5M9"/>
<protein>
    <submittedName>
        <fullName evidence="8">Steroid monooxygenase, putative (AFU_orthologue AFUA_8G00440)</fullName>
    </submittedName>
</protein>
<dbReference type="eggNOG" id="KOG1399">
    <property type="taxonomic scope" value="Eukaryota"/>
</dbReference>
<dbReference type="PANTHER" id="PTHR43098">
    <property type="entry name" value="L-ORNITHINE N(5)-MONOOXYGENASE-RELATED"/>
    <property type="match status" value="1"/>
</dbReference>
<dbReference type="GO" id="GO:0044550">
    <property type="term" value="P:secondary metabolite biosynthetic process"/>
    <property type="evidence" value="ECO:0000318"/>
    <property type="project" value="GO_Central"/>
</dbReference>
<keyword evidence="9" id="KW-1185">Reference proteome</keyword>
<keyword evidence="5" id="KW-0521">NADP</keyword>
<evidence type="ECO:0000256" key="2">
    <source>
        <dbReference type="ARBA" id="ARBA00010139"/>
    </source>
</evidence>
<dbReference type="RefSeq" id="XP_661755.1">
    <property type="nucleotide sequence ID" value="XM_656663.1"/>
</dbReference>
<dbReference type="InterPro" id="IPR050775">
    <property type="entry name" value="FAD-binding_Monooxygenases"/>
</dbReference>
<evidence type="ECO:0000256" key="7">
    <source>
        <dbReference type="ARBA" id="ARBA00023033"/>
    </source>
</evidence>
<keyword evidence="4" id="KW-0274">FAD</keyword>
<dbReference type="OMA" id="LPMRQGK"/>
<proteinExistence type="inferred from homology"/>
<gene>
    <name evidence="8" type="ORF">ANIA_04151</name>
</gene>
<evidence type="ECO:0000313" key="8">
    <source>
        <dbReference type="EMBL" id="CBF74601.1"/>
    </source>
</evidence>
<dbReference type="GO" id="GO:0050660">
    <property type="term" value="F:flavin adenine dinucleotide binding"/>
    <property type="evidence" value="ECO:0007669"/>
    <property type="project" value="InterPro"/>
</dbReference>